<name>A0A0H1R6D0_9HYPH</name>
<dbReference type="SUPFAM" id="SSF52499">
    <property type="entry name" value="Isochorismatase-like hydrolases"/>
    <property type="match status" value="1"/>
</dbReference>
<evidence type="ECO:0000256" key="1">
    <source>
        <dbReference type="ARBA" id="ARBA00022801"/>
    </source>
</evidence>
<dbReference type="Gene3D" id="3.40.50.850">
    <property type="entry name" value="Isochorismatase-like"/>
    <property type="match status" value="1"/>
</dbReference>
<accession>A0A0H1R6D0</accession>
<keyword evidence="1 3" id="KW-0378">Hydrolase</keyword>
<dbReference type="GO" id="GO:0016787">
    <property type="term" value="F:hydrolase activity"/>
    <property type="evidence" value="ECO:0007669"/>
    <property type="project" value="UniProtKB-KW"/>
</dbReference>
<reference evidence="3 4" key="1">
    <citation type="submission" date="2015-05" db="EMBL/GenBank/DDBJ databases">
        <title>Draft genome sequence of Microvirga vignae strain BR3299, a novel nitrogen fixing bacteria isolated from Brazil semi-aired region.</title>
        <authorList>
            <person name="Zilli J.E."/>
            <person name="Passos S.R."/>
            <person name="Leite J."/>
            <person name="Baldani J.I."/>
            <person name="Xavier G.R."/>
            <person name="Rumjaneck N.G."/>
            <person name="Simoes-Araujo J.L."/>
        </authorList>
    </citation>
    <scope>NUCLEOTIDE SEQUENCE [LARGE SCALE GENOMIC DNA]</scope>
    <source>
        <strain evidence="3 4">BR3299</strain>
    </source>
</reference>
<evidence type="ECO:0000313" key="4">
    <source>
        <dbReference type="Proteomes" id="UP000035489"/>
    </source>
</evidence>
<dbReference type="PATRIC" id="fig|1225564.3.peg.6470"/>
<comment type="caution">
    <text evidence="3">The sequence shown here is derived from an EMBL/GenBank/DDBJ whole genome shotgun (WGS) entry which is preliminary data.</text>
</comment>
<dbReference type="InterPro" id="IPR036380">
    <property type="entry name" value="Isochorismatase-like_sf"/>
</dbReference>
<dbReference type="STRING" id="1225564.AA309_24870"/>
<evidence type="ECO:0000259" key="2">
    <source>
        <dbReference type="Pfam" id="PF00857"/>
    </source>
</evidence>
<feature type="domain" description="Isochorismatase-like" evidence="2">
    <location>
        <begin position="33"/>
        <end position="216"/>
    </location>
</feature>
<dbReference type="RefSeq" id="WP_047191747.1">
    <property type="nucleotide sequence ID" value="NZ_LCYG01000077.1"/>
</dbReference>
<keyword evidence="4" id="KW-1185">Reference proteome</keyword>
<proteinExistence type="predicted"/>
<gene>
    <name evidence="3" type="ORF">AA309_24870</name>
</gene>
<dbReference type="AlphaFoldDB" id="A0A0H1R6D0"/>
<organism evidence="3 4">
    <name type="scientific">Microvirga vignae</name>
    <dbReference type="NCBI Taxonomy" id="1225564"/>
    <lineage>
        <taxon>Bacteria</taxon>
        <taxon>Pseudomonadati</taxon>
        <taxon>Pseudomonadota</taxon>
        <taxon>Alphaproteobacteria</taxon>
        <taxon>Hyphomicrobiales</taxon>
        <taxon>Methylobacteriaceae</taxon>
        <taxon>Microvirga</taxon>
    </lineage>
</organism>
<sequence>MTKPWDGIISEEEQRAYNAAGFGRATGIGKRPALLIIDVQYRTVGTTPKPFWEAIEEFPTSCGEVAWKAVGNIRRVLDVFRERQWPVLYPHVAPKESFDYGRLSDKVPAIMNVASKGYEFVAEIAPSDKDILLPKKHPSAFFGTPLVSYLINLGADSLVVTGCSTSGCVRSSVVDAFAYNFRVLVPEDAVYDRSATSHAVNLFDMASKYADVMPTEKALATLHAIE</sequence>
<dbReference type="PANTHER" id="PTHR43540">
    <property type="entry name" value="PEROXYUREIDOACRYLATE/UREIDOACRYLATE AMIDOHYDROLASE-RELATED"/>
    <property type="match status" value="1"/>
</dbReference>
<evidence type="ECO:0000313" key="3">
    <source>
        <dbReference type="EMBL" id="KLK90599.1"/>
    </source>
</evidence>
<dbReference type="InterPro" id="IPR000868">
    <property type="entry name" value="Isochorismatase-like_dom"/>
</dbReference>
<dbReference type="InterPro" id="IPR050272">
    <property type="entry name" value="Isochorismatase-like_hydrls"/>
</dbReference>
<dbReference type="OrthoDB" id="7500697at2"/>
<protein>
    <submittedName>
        <fullName evidence="3">Hydrolase</fullName>
    </submittedName>
</protein>
<dbReference type="PANTHER" id="PTHR43540:SF1">
    <property type="entry name" value="ISOCHORISMATASE HYDROLASE"/>
    <property type="match status" value="1"/>
</dbReference>
<dbReference type="EMBL" id="LCYG01000077">
    <property type="protein sequence ID" value="KLK90599.1"/>
    <property type="molecule type" value="Genomic_DNA"/>
</dbReference>
<dbReference type="Proteomes" id="UP000035489">
    <property type="component" value="Unassembled WGS sequence"/>
</dbReference>
<dbReference type="Pfam" id="PF00857">
    <property type="entry name" value="Isochorismatase"/>
    <property type="match status" value="1"/>
</dbReference>